<dbReference type="EMBL" id="JARIHO010000057">
    <property type="protein sequence ID" value="KAJ7318462.1"/>
    <property type="molecule type" value="Genomic_DNA"/>
</dbReference>
<proteinExistence type="predicted"/>
<dbReference type="Proteomes" id="UP001218218">
    <property type="component" value="Unassembled WGS sequence"/>
</dbReference>
<gene>
    <name evidence="1" type="ORF">DFH08DRAFT_819743</name>
</gene>
<organism evidence="1 2">
    <name type="scientific">Mycena albidolilacea</name>
    <dbReference type="NCBI Taxonomy" id="1033008"/>
    <lineage>
        <taxon>Eukaryota</taxon>
        <taxon>Fungi</taxon>
        <taxon>Dikarya</taxon>
        <taxon>Basidiomycota</taxon>
        <taxon>Agaricomycotina</taxon>
        <taxon>Agaricomycetes</taxon>
        <taxon>Agaricomycetidae</taxon>
        <taxon>Agaricales</taxon>
        <taxon>Marasmiineae</taxon>
        <taxon>Mycenaceae</taxon>
        <taxon>Mycena</taxon>
    </lineage>
</organism>
<evidence type="ECO:0000313" key="2">
    <source>
        <dbReference type="Proteomes" id="UP001218218"/>
    </source>
</evidence>
<accession>A0AAD7EG47</accession>
<protein>
    <submittedName>
        <fullName evidence="1">Uncharacterized protein</fullName>
    </submittedName>
</protein>
<sequence>MTSKCKVQCDGIPVFKRLSGGASYGKQFFISCSKWTSAQKFEHHYLSIPNNVDEDILRIAMDNSGRLPTAPTVNEMCALTVYPRIGKHLKTCPYMHIINGQIKSGRLVQCKCEAMMIIFTPVNPPPAAPHKALVIVRGPHNHPAHPKAKPSTSAQYLLGQAIDAAGSLGLTVNKLLNAPSTTLIYGGERVSTSSPADMNTRKVMDLINKKKEDGSSSGNGLGRYLGLVHHFTKEASLLPVDQYLHTTMAKNGFRLAITMHPQIVLLIHQVLSINIDFTFERVEGNIDGWEVASMSDRFKQCSSEDLDFLSLPRLIELTRTYFCEFVLRHENSRSITAICELSPGDYQVTDINPLKSACRYSIPCGFSVRVERAYSRRILRRIEVMLFDTIARVTGKPLKLAPFFPDAKCRIVMLDREVPQALGLGNFLVGYNDPEVSGINSRNPIQLLEYCLRTCSIHFERHIDELPRNIPRTVIMRLKSIMSLDAQHEIDAWHDFCAAQVHNDIKNWYAHKRANPWILPSVNKFLSAITNESWDITPNHSNLVETAHASRNAETSIGVGLLTAILQSQLRDNAKAAELLQIEQKGVMRKRWNGVGEREKLSAQRKVWRMRKSAIRTDQLTSFESLKAERSSSIEENKASVQREKIFQSEIKSLQDDMKLDTHRSDLQEQINILSREIDEEKDARRAWRLRQTEIDLELERFRKGPLAGVRISGRRPTGRPLEDETAIYIGVLEMLLISHQIL</sequence>
<evidence type="ECO:0000313" key="1">
    <source>
        <dbReference type="EMBL" id="KAJ7318462.1"/>
    </source>
</evidence>
<reference evidence="1" key="1">
    <citation type="submission" date="2023-03" db="EMBL/GenBank/DDBJ databases">
        <title>Massive genome expansion in bonnet fungi (Mycena s.s.) driven by repeated elements and novel gene families across ecological guilds.</title>
        <authorList>
            <consortium name="Lawrence Berkeley National Laboratory"/>
            <person name="Harder C.B."/>
            <person name="Miyauchi S."/>
            <person name="Viragh M."/>
            <person name="Kuo A."/>
            <person name="Thoen E."/>
            <person name="Andreopoulos B."/>
            <person name="Lu D."/>
            <person name="Skrede I."/>
            <person name="Drula E."/>
            <person name="Henrissat B."/>
            <person name="Morin E."/>
            <person name="Kohler A."/>
            <person name="Barry K."/>
            <person name="LaButti K."/>
            <person name="Morin E."/>
            <person name="Salamov A."/>
            <person name="Lipzen A."/>
            <person name="Mereny Z."/>
            <person name="Hegedus B."/>
            <person name="Baldrian P."/>
            <person name="Stursova M."/>
            <person name="Weitz H."/>
            <person name="Taylor A."/>
            <person name="Grigoriev I.V."/>
            <person name="Nagy L.G."/>
            <person name="Martin F."/>
            <person name="Kauserud H."/>
        </authorList>
    </citation>
    <scope>NUCLEOTIDE SEQUENCE</scope>
    <source>
        <strain evidence="1">CBHHK002</strain>
    </source>
</reference>
<comment type="caution">
    <text evidence="1">The sequence shown here is derived from an EMBL/GenBank/DDBJ whole genome shotgun (WGS) entry which is preliminary data.</text>
</comment>
<name>A0AAD7EG47_9AGAR</name>
<dbReference type="AlphaFoldDB" id="A0AAD7EG47"/>
<keyword evidence="2" id="KW-1185">Reference proteome</keyword>